<evidence type="ECO:0000313" key="2">
    <source>
        <dbReference type="EMBL" id="THU56268.1"/>
    </source>
</evidence>
<name>A0A4S8J4B0_MUSBA</name>
<organism evidence="2 3">
    <name type="scientific">Musa balbisiana</name>
    <name type="common">Banana</name>
    <dbReference type="NCBI Taxonomy" id="52838"/>
    <lineage>
        <taxon>Eukaryota</taxon>
        <taxon>Viridiplantae</taxon>
        <taxon>Streptophyta</taxon>
        <taxon>Embryophyta</taxon>
        <taxon>Tracheophyta</taxon>
        <taxon>Spermatophyta</taxon>
        <taxon>Magnoliopsida</taxon>
        <taxon>Liliopsida</taxon>
        <taxon>Zingiberales</taxon>
        <taxon>Musaceae</taxon>
        <taxon>Musa</taxon>
    </lineage>
</organism>
<dbReference type="AlphaFoldDB" id="A0A4S8J4B0"/>
<dbReference type="EMBL" id="PYDT01000007">
    <property type="protein sequence ID" value="THU56268.1"/>
    <property type="molecule type" value="Genomic_DNA"/>
</dbReference>
<evidence type="ECO:0000313" key="3">
    <source>
        <dbReference type="Proteomes" id="UP000317650"/>
    </source>
</evidence>
<feature type="transmembrane region" description="Helical" evidence="1">
    <location>
        <begin position="164"/>
        <end position="188"/>
    </location>
</feature>
<proteinExistence type="predicted"/>
<evidence type="ECO:0000256" key="1">
    <source>
        <dbReference type="SAM" id="Phobius"/>
    </source>
</evidence>
<sequence>MARRRNDISIHPMDVQFLWIDSLYYVVQQLQNKMRGILYGWQADASNLSSAYCRSQILVCSEVTKGGEKIDMEHYYPWYRTHLLILQSSDAHSSMNHGVPAPVMLTRLLITNSVHSIDARSPEIQSGTSCHGCLKLATPAAVAGSGEYATVEGASALQHDAATIIYAFPVASVPAGDCIIFFFFIAWWQSHGSRKSCDWGGYCIAVQPEEWIRVDRDGSRLTAAAVVRSKAYLWKREISH</sequence>
<comment type="caution">
    <text evidence="2">The sequence shown here is derived from an EMBL/GenBank/DDBJ whole genome shotgun (WGS) entry which is preliminary data.</text>
</comment>
<reference evidence="2 3" key="1">
    <citation type="journal article" date="2019" name="Nat. Plants">
        <title>Genome sequencing of Musa balbisiana reveals subgenome evolution and function divergence in polyploid bananas.</title>
        <authorList>
            <person name="Yao X."/>
        </authorList>
    </citation>
    <scope>NUCLEOTIDE SEQUENCE [LARGE SCALE GENOMIC DNA]</scope>
    <source>
        <strain evidence="3">cv. DH-PKW</strain>
        <tissue evidence="2">Leaves</tissue>
    </source>
</reference>
<keyword evidence="3" id="KW-1185">Reference proteome</keyword>
<gene>
    <name evidence="2" type="ORF">C4D60_Mb11t15490</name>
</gene>
<keyword evidence="1" id="KW-0812">Transmembrane</keyword>
<dbReference type="Proteomes" id="UP000317650">
    <property type="component" value="Chromosome 11"/>
</dbReference>
<protein>
    <submittedName>
        <fullName evidence="2">Uncharacterized protein</fullName>
    </submittedName>
</protein>
<accession>A0A4S8J4B0</accession>
<keyword evidence="1" id="KW-1133">Transmembrane helix</keyword>
<keyword evidence="1" id="KW-0472">Membrane</keyword>